<feature type="compositionally biased region" description="Low complexity" evidence="1">
    <location>
        <begin position="200"/>
        <end position="220"/>
    </location>
</feature>
<dbReference type="Proteomes" id="UP001321760">
    <property type="component" value="Unassembled WGS sequence"/>
</dbReference>
<reference evidence="3" key="2">
    <citation type="submission" date="2023-05" db="EMBL/GenBank/DDBJ databases">
        <authorList>
            <consortium name="Lawrence Berkeley National Laboratory"/>
            <person name="Steindorff A."/>
            <person name="Hensen N."/>
            <person name="Bonometti L."/>
            <person name="Westerberg I."/>
            <person name="Brannstrom I.O."/>
            <person name="Guillou S."/>
            <person name="Cros-Aarteil S."/>
            <person name="Calhoun S."/>
            <person name="Haridas S."/>
            <person name="Kuo A."/>
            <person name="Mondo S."/>
            <person name="Pangilinan J."/>
            <person name="Riley R."/>
            <person name="Labutti K."/>
            <person name="Andreopoulos B."/>
            <person name="Lipzen A."/>
            <person name="Chen C."/>
            <person name="Yanf M."/>
            <person name="Daum C."/>
            <person name="Ng V."/>
            <person name="Clum A."/>
            <person name="Ohm R."/>
            <person name="Martin F."/>
            <person name="Silar P."/>
            <person name="Natvig D."/>
            <person name="Lalanne C."/>
            <person name="Gautier V."/>
            <person name="Ament-Velasquez S.L."/>
            <person name="Kruys A."/>
            <person name="Hutchinson M.I."/>
            <person name="Powell A.J."/>
            <person name="Barry K."/>
            <person name="Miller A.N."/>
            <person name="Grigoriev I.V."/>
            <person name="Debuchy R."/>
            <person name="Gladieux P."/>
            <person name="Thoren M.H."/>
            <person name="Johannesson H."/>
        </authorList>
    </citation>
    <scope>NUCLEOTIDE SEQUENCE</scope>
    <source>
        <strain evidence="3">PSN243</strain>
    </source>
</reference>
<reference evidence="3" key="1">
    <citation type="journal article" date="2023" name="Mol. Phylogenet. Evol.">
        <title>Genome-scale phylogeny and comparative genomics of the fungal order Sordariales.</title>
        <authorList>
            <person name="Hensen N."/>
            <person name="Bonometti L."/>
            <person name="Westerberg I."/>
            <person name="Brannstrom I.O."/>
            <person name="Guillou S."/>
            <person name="Cros-Aarteil S."/>
            <person name="Calhoun S."/>
            <person name="Haridas S."/>
            <person name="Kuo A."/>
            <person name="Mondo S."/>
            <person name="Pangilinan J."/>
            <person name="Riley R."/>
            <person name="LaButti K."/>
            <person name="Andreopoulos B."/>
            <person name="Lipzen A."/>
            <person name="Chen C."/>
            <person name="Yan M."/>
            <person name="Daum C."/>
            <person name="Ng V."/>
            <person name="Clum A."/>
            <person name="Steindorff A."/>
            <person name="Ohm R.A."/>
            <person name="Martin F."/>
            <person name="Silar P."/>
            <person name="Natvig D.O."/>
            <person name="Lalanne C."/>
            <person name="Gautier V."/>
            <person name="Ament-Velasquez S.L."/>
            <person name="Kruys A."/>
            <person name="Hutchinson M.I."/>
            <person name="Powell A.J."/>
            <person name="Barry K."/>
            <person name="Miller A.N."/>
            <person name="Grigoriev I.V."/>
            <person name="Debuchy R."/>
            <person name="Gladieux P."/>
            <person name="Hiltunen Thoren M."/>
            <person name="Johannesson H."/>
        </authorList>
    </citation>
    <scope>NUCLEOTIDE SEQUENCE</scope>
    <source>
        <strain evidence="3">PSN243</strain>
    </source>
</reference>
<keyword evidence="2" id="KW-0472">Membrane</keyword>
<proteinExistence type="predicted"/>
<feature type="transmembrane region" description="Helical" evidence="2">
    <location>
        <begin position="236"/>
        <end position="258"/>
    </location>
</feature>
<comment type="caution">
    <text evidence="3">The sequence shown here is derived from an EMBL/GenBank/DDBJ whole genome shotgun (WGS) entry which is preliminary data.</text>
</comment>
<sequence>MTESTRTTNFLPLTTIFTPPTGCQTQLPTFPPTFFRNPATLSGRVDLYMDFYAHLRHHDFYNDDFHPAHQECYPDSWASSPYFVNPGIYLHTGYSPGICPSGYVTEYQTRSQGARTWAACCSPPRLGWLPSALATFCAYEATVPVTVLTWPPEVTDYTMLSLTIPTITTTLVPTGTTSLFVIGIHVAIMWESSDLPLPRSTTASTASSSGTPSGSDTAAGDGESNKPSALQNPGSIAAVALGVVIGMALLLGGLLFWWRRRRHRTMAGEVGGVSGEGERKVELQIRMAGPEPVVERVTER</sequence>
<name>A0AAV9GA86_9PEZI</name>
<evidence type="ECO:0000256" key="1">
    <source>
        <dbReference type="SAM" id="MobiDB-lite"/>
    </source>
</evidence>
<evidence type="ECO:0000313" key="4">
    <source>
        <dbReference type="Proteomes" id="UP001321760"/>
    </source>
</evidence>
<protein>
    <submittedName>
        <fullName evidence="3">Uncharacterized protein</fullName>
    </submittedName>
</protein>
<gene>
    <name evidence="3" type="ORF">QBC34DRAFT_472699</name>
</gene>
<accession>A0AAV9GA86</accession>
<dbReference type="EMBL" id="MU865966">
    <property type="protein sequence ID" value="KAK4445376.1"/>
    <property type="molecule type" value="Genomic_DNA"/>
</dbReference>
<keyword evidence="2" id="KW-1133">Transmembrane helix</keyword>
<keyword evidence="2" id="KW-0812">Transmembrane</keyword>
<feature type="region of interest" description="Disordered" evidence="1">
    <location>
        <begin position="199"/>
        <end position="229"/>
    </location>
</feature>
<evidence type="ECO:0000256" key="2">
    <source>
        <dbReference type="SAM" id="Phobius"/>
    </source>
</evidence>
<evidence type="ECO:0000313" key="3">
    <source>
        <dbReference type="EMBL" id="KAK4445376.1"/>
    </source>
</evidence>
<dbReference type="AlphaFoldDB" id="A0AAV9GA86"/>
<organism evidence="3 4">
    <name type="scientific">Podospora aff. communis PSN243</name>
    <dbReference type="NCBI Taxonomy" id="3040156"/>
    <lineage>
        <taxon>Eukaryota</taxon>
        <taxon>Fungi</taxon>
        <taxon>Dikarya</taxon>
        <taxon>Ascomycota</taxon>
        <taxon>Pezizomycotina</taxon>
        <taxon>Sordariomycetes</taxon>
        <taxon>Sordariomycetidae</taxon>
        <taxon>Sordariales</taxon>
        <taxon>Podosporaceae</taxon>
        <taxon>Podospora</taxon>
    </lineage>
</organism>
<keyword evidence="4" id="KW-1185">Reference proteome</keyword>